<organism evidence="7 8">
    <name type="scientific">Roseiterribacter gracilis</name>
    <dbReference type="NCBI Taxonomy" id="2812848"/>
    <lineage>
        <taxon>Bacteria</taxon>
        <taxon>Pseudomonadati</taxon>
        <taxon>Pseudomonadota</taxon>
        <taxon>Alphaproteobacteria</taxon>
        <taxon>Rhodospirillales</taxon>
        <taxon>Roseiterribacteraceae</taxon>
        <taxon>Roseiterribacter</taxon>
    </lineage>
</organism>
<reference evidence="7" key="1">
    <citation type="submission" date="2021-02" db="EMBL/GenBank/DDBJ databases">
        <title>Genome sequence of Rhodospirillales sp. strain TMPK1 isolated from soil.</title>
        <authorList>
            <person name="Nakai R."/>
            <person name="Kusada H."/>
            <person name="Tamaki H."/>
        </authorList>
    </citation>
    <scope>NUCLEOTIDE SEQUENCE</scope>
    <source>
        <strain evidence="7">TMPK1</strain>
    </source>
</reference>
<comment type="subcellular location">
    <subcellularLocation>
        <location evidence="1">Membrane</location>
        <topology evidence="1">Multi-pass membrane protein</topology>
    </subcellularLocation>
</comment>
<keyword evidence="4 5" id="KW-0472">Membrane</keyword>
<dbReference type="RefSeq" id="WP_420242310.1">
    <property type="nucleotide sequence ID" value="NZ_BOPV01000001.1"/>
</dbReference>
<dbReference type="GO" id="GO:0005886">
    <property type="term" value="C:plasma membrane"/>
    <property type="evidence" value="ECO:0007669"/>
    <property type="project" value="TreeGrafter"/>
</dbReference>
<evidence type="ECO:0000256" key="1">
    <source>
        <dbReference type="ARBA" id="ARBA00004141"/>
    </source>
</evidence>
<gene>
    <name evidence="7" type="ORF">TMPK1_14490</name>
</gene>
<keyword evidence="2 5" id="KW-0812">Transmembrane</keyword>
<dbReference type="InterPro" id="IPR036259">
    <property type="entry name" value="MFS_trans_sf"/>
</dbReference>
<feature type="transmembrane region" description="Helical" evidence="5">
    <location>
        <begin position="92"/>
        <end position="111"/>
    </location>
</feature>
<evidence type="ECO:0000259" key="6">
    <source>
        <dbReference type="PROSITE" id="PS50850"/>
    </source>
</evidence>
<accession>A0A8S8XB07</accession>
<dbReference type="AlphaFoldDB" id="A0A8S8XB07"/>
<evidence type="ECO:0000313" key="7">
    <source>
        <dbReference type="EMBL" id="GIL39212.1"/>
    </source>
</evidence>
<evidence type="ECO:0000256" key="4">
    <source>
        <dbReference type="ARBA" id="ARBA00023136"/>
    </source>
</evidence>
<sequence length="471" mass="50061">MAILTTDIPARLDRLPFAAFHRRVVIALGVTWVLDGLEVTLAGTLASALQESPVMQFDPTDIGLANGVYLAGAVLGALLFGQLADRFGRKKLFTVTLLVYLLATAATGFSWNLASFAFFRFFTGAGIGGEYAAINSAIQELIPARLRGRVDLAVNGSFWAGAALGAIGSLTLLSPATLGVELGWRACFLIGALLGLIVLFLRRHLPESPRWLMTHGRGAEAHAVVDAIERDIAVPLQSVTTTVRLHDDHRATLADAARSLFVHHRKRALVALALMSAQAFFYNAIFFSWALVLTKFYGVSGDAVGWYLLPFCVGNVAGPLLLGPLFDQVGRRKMISATYALSGILLLIVGVLFARDLFSPIGLAVGLAVVFFVASAAASSAYLTVGETFPLEIRALTIAIFYAGGTGLGGIAAPVLFGRLVAGGERSDVFFGYALGSVLMLLAAGIVVRWGVDAERRSLEDVTRPLSHAAE</sequence>
<evidence type="ECO:0000256" key="5">
    <source>
        <dbReference type="SAM" id="Phobius"/>
    </source>
</evidence>
<feature type="transmembrane region" description="Helical" evidence="5">
    <location>
        <begin position="150"/>
        <end position="170"/>
    </location>
</feature>
<dbReference type="InterPro" id="IPR005828">
    <property type="entry name" value="MFS_sugar_transport-like"/>
</dbReference>
<name>A0A8S8XB07_9PROT</name>
<evidence type="ECO:0000313" key="8">
    <source>
        <dbReference type="Proteomes" id="UP000681075"/>
    </source>
</evidence>
<dbReference type="SUPFAM" id="SSF103473">
    <property type="entry name" value="MFS general substrate transporter"/>
    <property type="match status" value="1"/>
</dbReference>
<feature type="transmembrane region" description="Helical" evidence="5">
    <location>
        <begin position="182"/>
        <end position="201"/>
    </location>
</feature>
<feature type="transmembrane region" description="Helical" evidence="5">
    <location>
        <begin position="429"/>
        <end position="448"/>
    </location>
</feature>
<evidence type="ECO:0000256" key="2">
    <source>
        <dbReference type="ARBA" id="ARBA00022692"/>
    </source>
</evidence>
<feature type="transmembrane region" description="Helical" evidence="5">
    <location>
        <begin position="117"/>
        <end position="138"/>
    </location>
</feature>
<feature type="transmembrane region" description="Helical" evidence="5">
    <location>
        <begin position="334"/>
        <end position="355"/>
    </location>
</feature>
<dbReference type="GO" id="GO:0046943">
    <property type="term" value="F:carboxylic acid transmembrane transporter activity"/>
    <property type="evidence" value="ECO:0007669"/>
    <property type="project" value="TreeGrafter"/>
</dbReference>
<dbReference type="InterPro" id="IPR020846">
    <property type="entry name" value="MFS_dom"/>
</dbReference>
<feature type="transmembrane region" description="Helical" evidence="5">
    <location>
        <begin position="361"/>
        <end position="383"/>
    </location>
</feature>
<feature type="transmembrane region" description="Helical" evidence="5">
    <location>
        <begin position="395"/>
        <end position="417"/>
    </location>
</feature>
<dbReference type="PROSITE" id="PS50850">
    <property type="entry name" value="MFS"/>
    <property type="match status" value="1"/>
</dbReference>
<dbReference type="Gene3D" id="1.20.1250.20">
    <property type="entry name" value="MFS general substrate transporter like domains"/>
    <property type="match status" value="1"/>
</dbReference>
<comment type="caution">
    <text evidence="7">The sequence shown here is derived from an EMBL/GenBank/DDBJ whole genome shotgun (WGS) entry which is preliminary data.</text>
</comment>
<feature type="transmembrane region" description="Helical" evidence="5">
    <location>
        <begin position="304"/>
        <end position="322"/>
    </location>
</feature>
<dbReference type="PANTHER" id="PTHR23508:SF10">
    <property type="entry name" value="CARBOXYLIC ACID TRANSPORTER PROTEIN HOMOLOG"/>
    <property type="match status" value="1"/>
</dbReference>
<keyword evidence="3 5" id="KW-1133">Transmembrane helix</keyword>
<feature type="domain" description="Major facilitator superfamily (MFS) profile" evidence="6">
    <location>
        <begin position="24"/>
        <end position="457"/>
    </location>
</feature>
<dbReference type="EMBL" id="BOPV01000001">
    <property type="protein sequence ID" value="GIL39212.1"/>
    <property type="molecule type" value="Genomic_DNA"/>
</dbReference>
<dbReference type="Proteomes" id="UP000681075">
    <property type="component" value="Unassembled WGS sequence"/>
</dbReference>
<dbReference type="CDD" id="cd17316">
    <property type="entry name" value="MFS_SV2_like"/>
    <property type="match status" value="1"/>
</dbReference>
<proteinExistence type="predicted"/>
<feature type="transmembrane region" description="Helical" evidence="5">
    <location>
        <begin position="24"/>
        <end position="50"/>
    </location>
</feature>
<dbReference type="Pfam" id="PF00083">
    <property type="entry name" value="Sugar_tr"/>
    <property type="match status" value="1"/>
</dbReference>
<feature type="transmembrane region" description="Helical" evidence="5">
    <location>
        <begin position="62"/>
        <end position="80"/>
    </location>
</feature>
<feature type="transmembrane region" description="Helical" evidence="5">
    <location>
        <begin position="268"/>
        <end position="292"/>
    </location>
</feature>
<dbReference type="PANTHER" id="PTHR23508">
    <property type="entry name" value="CARBOXYLIC ACID TRANSPORTER PROTEIN HOMOLOG"/>
    <property type="match status" value="1"/>
</dbReference>
<keyword evidence="8" id="KW-1185">Reference proteome</keyword>
<protein>
    <submittedName>
        <fullName evidence="7">MFS transporter</fullName>
    </submittedName>
</protein>
<evidence type="ECO:0000256" key="3">
    <source>
        <dbReference type="ARBA" id="ARBA00022989"/>
    </source>
</evidence>